<dbReference type="Pfam" id="PF18052">
    <property type="entry name" value="Rx_N"/>
    <property type="match status" value="1"/>
</dbReference>
<name>A0AAV5FVD2_ELECO</name>
<dbReference type="InterPro" id="IPR002182">
    <property type="entry name" value="NB-ARC"/>
</dbReference>
<evidence type="ECO:0000256" key="2">
    <source>
        <dbReference type="ARBA" id="ARBA00022614"/>
    </source>
</evidence>
<feature type="domain" description="Disease resistance N-terminal" evidence="7">
    <location>
        <begin position="1"/>
        <end position="88"/>
    </location>
</feature>
<dbReference type="InterPro" id="IPR038005">
    <property type="entry name" value="RX-like_CC"/>
</dbReference>
<dbReference type="EMBL" id="BQKI01000096">
    <property type="protein sequence ID" value="GJN38410.1"/>
    <property type="molecule type" value="Genomic_DNA"/>
</dbReference>
<evidence type="ECO:0000313" key="8">
    <source>
        <dbReference type="EMBL" id="GJN38410.1"/>
    </source>
</evidence>
<keyword evidence="2" id="KW-0433">Leucine-rich repeat</keyword>
<dbReference type="InterPro" id="IPR027417">
    <property type="entry name" value="P-loop_NTPase"/>
</dbReference>
<dbReference type="CDD" id="cd14798">
    <property type="entry name" value="RX-CC_like"/>
    <property type="match status" value="1"/>
</dbReference>
<dbReference type="SUPFAM" id="SSF52540">
    <property type="entry name" value="P-loop containing nucleoside triphosphate hydrolases"/>
    <property type="match status" value="1"/>
</dbReference>
<evidence type="ECO:0000256" key="3">
    <source>
        <dbReference type="ARBA" id="ARBA00022737"/>
    </source>
</evidence>
<dbReference type="PANTHER" id="PTHR19338">
    <property type="entry name" value="TRANSLOCASE OF INNER MITOCHONDRIAL MEMBRANE 13 HOMOLOG"/>
    <property type="match status" value="1"/>
</dbReference>
<evidence type="ECO:0000259" key="7">
    <source>
        <dbReference type="Pfam" id="PF18052"/>
    </source>
</evidence>
<protein>
    <submittedName>
        <fullName evidence="8">Uncharacterized protein</fullName>
    </submittedName>
</protein>
<keyword evidence="3" id="KW-0677">Repeat</keyword>
<sequence>MTSLLRKLATMMSDEYKQLKDVRNNIKFLNDELEAMHAFLLEMADVEEPAELDKLRVRAVRELSYDIEDNIDKFMVLVNGEPCSKKRGLKKLIDKSKNFINELKAHYQIAKELKDIKNQVIGVSERYARYKIQEYSSMRRNILIDPRVIAVFKDTSELVGIDGPRDELVNWLNVQGETSSQLKVVSIVGFGGLGKTTLAKQVYEMLRASFDCYAFLSISRDPGIKDIELCTFSNPQQRDL</sequence>
<dbReference type="Proteomes" id="UP001054889">
    <property type="component" value="Unassembled WGS sequence"/>
</dbReference>
<keyword evidence="4" id="KW-0547">Nucleotide-binding</keyword>
<evidence type="ECO:0000256" key="5">
    <source>
        <dbReference type="ARBA" id="ARBA00022821"/>
    </source>
</evidence>
<reference evidence="8" key="2">
    <citation type="submission" date="2021-12" db="EMBL/GenBank/DDBJ databases">
        <title>Resequencing data analysis of finger millet.</title>
        <authorList>
            <person name="Hatakeyama M."/>
            <person name="Aluri S."/>
            <person name="Balachadran M.T."/>
            <person name="Sivarajan S.R."/>
            <person name="Poveda L."/>
            <person name="Shimizu-Inatsugi R."/>
            <person name="Schlapbach R."/>
            <person name="Sreeman S.M."/>
            <person name="Shimizu K.K."/>
        </authorList>
    </citation>
    <scope>NUCLEOTIDE SEQUENCE</scope>
</reference>
<organism evidence="8 9">
    <name type="scientific">Eleusine coracana subsp. coracana</name>
    <dbReference type="NCBI Taxonomy" id="191504"/>
    <lineage>
        <taxon>Eukaryota</taxon>
        <taxon>Viridiplantae</taxon>
        <taxon>Streptophyta</taxon>
        <taxon>Embryophyta</taxon>
        <taxon>Tracheophyta</taxon>
        <taxon>Spermatophyta</taxon>
        <taxon>Magnoliopsida</taxon>
        <taxon>Liliopsida</taxon>
        <taxon>Poales</taxon>
        <taxon>Poaceae</taxon>
        <taxon>PACMAD clade</taxon>
        <taxon>Chloridoideae</taxon>
        <taxon>Cynodonteae</taxon>
        <taxon>Eleusininae</taxon>
        <taxon>Eleusine</taxon>
    </lineage>
</organism>
<reference evidence="8" key="1">
    <citation type="journal article" date="2018" name="DNA Res.">
        <title>Multiple hybrid de novo genome assembly of finger millet, an orphan allotetraploid crop.</title>
        <authorList>
            <person name="Hatakeyama M."/>
            <person name="Aluri S."/>
            <person name="Balachadran M.T."/>
            <person name="Sivarajan S.R."/>
            <person name="Patrignani A."/>
            <person name="Gruter S."/>
            <person name="Poveda L."/>
            <person name="Shimizu-Inatsugi R."/>
            <person name="Baeten J."/>
            <person name="Francoijs K.J."/>
            <person name="Nataraja K.N."/>
            <person name="Reddy Y.A.N."/>
            <person name="Phadnis S."/>
            <person name="Ravikumar R.L."/>
            <person name="Schlapbach R."/>
            <person name="Sreeman S.M."/>
            <person name="Shimizu K.K."/>
        </authorList>
    </citation>
    <scope>NUCLEOTIDE SEQUENCE</scope>
</reference>
<dbReference type="InterPro" id="IPR041118">
    <property type="entry name" value="Rx_N"/>
</dbReference>
<dbReference type="GO" id="GO:0043531">
    <property type="term" value="F:ADP binding"/>
    <property type="evidence" value="ECO:0007669"/>
    <property type="project" value="InterPro"/>
</dbReference>
<gene>
    <name evidence="8" type="primary">gb27447</name>
    <name evidence="8" type="ORF">PR202_gb27447</name>
</gene>
<feature type="domain" description="NB-ARC" evidence="6">
    <location>
        <begin position="166"/>
        <end position="227"/>
    </location>
</feature>
<dbReference type="Gene3D" id="3.40.50.300">
    <property type="entry name" value="P-loop containing nucleotide triphosphate hydrolases"/>
    <property type="match status" value="1"/>
</dbReference>
<comment type="similarity">
    <text evidence="1">Belongs to the disease resistance NB-LRR family.</text>
</comment>
<dbReference type="GO" id="GO:0006952">
    <property type="term" value="P:defense response"/>
    <property type="evidence" value="ECO:0007669"/>
    <property type="project" value="UniProtKB-KW"/>
</dbReference>
<dbReference type="Pfam" id="PF00931">
    <property type="entry name" value="NB-ARC"/>
    <property type="match status" value="1"/>
</dbReference>
<proteinExistence type="inferred from homology"/>
<evidence type="ECO:0000313" key="9">
    <source>
        <dbReference type="Proteomes" id="UP001054889"/>
    </source>
</evidence>
<evidence type="ECO:0000256" key="1">
    <source>
        <dbReference type="ARBA" id="ARBA00008894"/>
    </source>
</evidence>
<keyword evidence="5" id="KW-0611">Plant defense</keyword>
<keyword evidence="9" id="KW-1185">Reference proteome</keyword>
<dbReference type="PANTHER" id="PTHR19338:SF53">
    <property type="entry name" value="RX N-TERMINAL DOMAIN-CONTAINING PROTEIN"/>
    <property type="match status" value="1"/>
</dbReference>
<comment type="caution">
    <text evidence="8">The sequence shown here is derived from an EMBL/GenBank/DDBJ whole genome shotgun (WGS) entry which is preliminary data.</text>
</comment>
<evidence type="ECO:0000256" key="4">
    <source>
        <dbReference type="ARBA" id="ARBA00022741"/>
    </source>
</evidence>
<accession>A0AAV5FVD2</accession>
<dbReference type="AlphaFoldDB" id="A0AAV5FVD2"/>
<evidence type="ECO:0000259" key="6">
    <source>
        <dbReference type="Pfam" id="PF00931"/>
    </source>
</evidence>
<dbReference type="Gene3D" id="1.20.5.4130">
    <property type="match status" value="1"/>
</dbReference>